<gene>
    <name evidence="9" type="ORF">Syun_023617</name>
</gene>
<proteinExistence type="predicted"/>
<keyword evidence="5 7" id="KW-1133">Transmembrane helix</keyword>
<feature type="transmembrane region" description="Helical" evidence="7">
    <location>
        <begin position="30"/>
        <end position="53"/>
    </location>
</feature>
<dbReference type="Proteomes" id="UP001420932">
    <property type="component" value="Unassembled WGS sequence"/>
</dbReference>
<feature type="transmembrane region" description="Helical" evidence="7">
    <location>
        <begin position="65"/>
        <end position="85"/>
    </location>
</feature>
<evidence type="ECO:0000256" key="4">
    <source>
        <dbReference type="ARBA" id="ARBA00022970"/>
    </source>
</evidence>
<evidence type="ECO:0000256" key="5">
    <source>
        <dbReference type="ARBA" id="ARBA00022989"/>
    </source>
</evidence>
<evidence type="ECO:0000313" key="10">
    <source>
        <dbReference type="Proteomes" id="UP001420932"/>
    </source>
</evidence>
<name>A0AAP0FA42_9MAGN</name>
<comment type="caution">
    <text evidence="9">The sequence shown here is derived from an EMBL/GenBank/DDBJ whole genome shotgun (WGS) entry which is preliminary data.</text>
</comment>
<protein>
    <recommendedName>
        <fullName evidence="8">Amino acid transporter transmembrane domain-containing protein</fullName>
    </recommendedName>
</protein>
<evidence type="ECO:0000313" key="9">
    <source>
        <dbReference type="EMBL" id="KAK9107606.1"/>
    </source>
</evidence>
<evidence type="ECO:0000259" key="8">
    <source>
        <dbReference type="Pfam" id="PF01490"/>
    </source>
</evidence>
<keyword evidence="10" id="KW-1185">Reference proteome</keyword>
<dbReference type="GO" id="GO:0006865">
    <property type="term" value="P:amino acid transport"/>
    <property type="evidence" value="ECO:0007669"/>
    <property type="project" value="UniProtKB-KW"/>
</dbReference>
<feature type="domain" description="Amino acid transporter transmembrane" evidence="8">
    <location>
        <begin position="2"/>
        <end position="142"/>
    </location>
</feature>
<organism evidence="9 10">
    <name type="scientific">Stephania yunnanensis</name>
    <dbReference type="NCBI Taxonomy" id="152371"/>
    <lineage>
        <taxon>Eukaryota</taxon>
        <taxon>Viridiplantae</taxon>
        <taxon>Streptophyta</taxon>
        <taxon>Embryophyta</taxon>
        <taxon>Tracheophyta</taxon>
        <taxon>Spermatophyta</taxon>
        <taxon>Magnoliopsida</taxon>
        <taxon>Ranunculales</taxon>
        <taxon>Menispermaceae</taxon>
        <taxon>Menispermoideae</taxon>
        <taxon>Cissampelideae</taxon>
        <taxon>Stephania</taxon>
    </lineage>
</organism>
<dbReference type="PANTHER" id="PTHR48017">
    <property type="entry name" value="OS05G0424000 PROTEIN-RELATED"/>
    <property type="match status" value="1"/>
</dbReference>
<evidence type="ECO:0000256" key="7">
    <source>
        <dbReference type="SAM" id="Phobius"/>
    </source>
</evidence>
<feature type="transmembrane region" description="Helical" evidence="7">
    <location>
        <begin position="91"/>
        <end position="112"/>
    </location>
</feature>
<evidence type="ECO:0000256" key="3">
    <source>
        <dbReference type="ARBA" id="ARBA00022692"/>
    </source>
</evidence>
<keyword evidence="6 7" id="KW-0472">Membrane</keyword>
<evidence type="ECO:0000256" key="6">
    <source>
        <dbReference type="ARBA" id="ARBA00023136"/>
    </source>
</evidence>
<keyword evidence="3 7" id="KW-0812">Transmembrane</keyword>
<sequence length="147" mass="16049">MTIVGYLIYGANVKSQVTLNLPLQMVSSKIAIYTMLISPFTKYAVLLSPIATAIEDHFQQHSSKFTIAIIRTLSAISTVGVAVAFPFFEYLMAFIGALLGVAVSIIFPCICYLKISKRYRSFELELFVIIIISVGGSLVGVAELTCL</sequence>
<keyword evidence="2" id="KW-0813">Transport</keyword>
<reference evidence="9 10" key="1">
    <citation type="submission" date="2024-01" db="EMBL/GenBank/DDBJ databases">
        <title>Genome assemblies of Stephania.</title>
        <authorList>
            <person name="Yang L."/>
        </authorList>
    </citation>
    <scope>NUCLEOTIDE SEQUENCE [LARGE SCALE GENOMIC DNA]</scope>
    <source>
        <strain evidence="9">YNDBR</strain>
        <tissue evidence="9">Leaf</tissue>
    </source>
</reference>
<evidence type="ECO:0000256" key="2">
    <source>
        <dbReference type="ARBA" id="ARBA00022448"/>
    </source>
</evidence>
<dbReference type="InterPro" id="IPR013057">
    <property type="entry name" value="AA_transpt_TM"/>
</dbReference>
<feature type="transmembrane region" description="Helical" evidence="7">
    <location>
        <begin position="124"/>
        <end position="142"/>
    </location>
</feature>
<dbReference type="Pfam" id="PF01490">
    <property type="entry name" value="Aa_trans"/>
    <property type="match status" value="1"/>
</dbReference>
<evidence type="ECO:0000256" key="1">
    <source>
        <dbReference type="ARBA" id="ARBA00004370"/>
    </source>
</evidence>
<keyword evidence="4" id="KW-0029">Amino-acid transport</keyword>
<dbReference type="GO" id="GO:0016020">
    <property type="term" value="C:membrane"/>
    <property type="evidence" value="ECO:0007669"/>
    <property type="project" value="UniProtKB-SubCell"/>
</dbReference>
<dbReference type="EMBL" id="JBBNAF010000010">
    <property type="protein sequence ID" value="KAK9107606.1"/>
    <property type="molecule type" value="Genomic_DNA"/>
</dbReference>
<accession>A0AAP0FA42</accession>
<comment type="subcellular location">
    <subcellularLocation>
        <location evidence="1">Membrane</location>
    </subcellularLocation>
</comment>
<dbReference type="AlphaFoldDB" id="A0AAP0FA42"/>